<dbReference type="SUPFAM" id="SSF111369">
    <property type="entry name" value="HlyD-like secretion proteins"/>
    <property type="match status" value="1"/>
</dbReference>
<dbReference type="Gene3D" id="2.40.30.170">
    <property type="match status" value="1"/>
</dbReference>
<evidence type="ECO:0000313" key="6">
    <source>
        <dbReference type="Proteomes" id="UP000254701"/>
    </source>
</evidence>
<dbReference type="AlphaFoldDB" id="A0A381IM96"/>
<feature type="domain" description="CusB-like beta-barrel" evidence="4">
    <location>
        <begin position="215"/>
        <end position="268"/>
    </location>
</feature>
<gene>
    <name evidence="5" type="primary">mdtE_2</name>
    <name evidence="5" type="ORF">NCTC10684_05241</name>
</gene>
<dbReference type="PANTHER" id="PTHR30469:SF38">
    <property type="entry name" value="HLYD FAMILY SECRETION PROTEIN"/>
    <property type="match status" value="1"/>
</dbReference>
<sequence>MASRSSSTSRRLLGLAAVATTSLLVAGCQRAEDVAELPPRPVKTVAVSFSPEDTFGSLVGDVQPRTETNFGFRQGGEIRERDVDVGDRVEVGVVLARLDTEDAQDAVRKAEANLFAAQSTFDNADQTRRRQEQLYPRTISRAALDAATAQANAARAGVDAAQAAVRVAQNNLDNRVLKSNAAGVVTAVGGDVGQVVGGGQMIVRVAQLVDKDAVFQVPEATIQSASRDVRVEARLLSNPNSKAIGAVREISPVANPVTRNFTVRVGLEAVPDDFRFGSAVRGTVQVAGDPVARLPMTALFNQGNEPAVWVVDPKTNTTKLVSIEVHRFETRDFLVAKGLQDGDNVVVAGVQQLRPDMPVRLLNGAAR</sequence>
<name>A0A381IM96_AMIAI</name>
<evidence type="ECO:0000259" key="4">
    <source>
        <dbReference type="Pfam" id="PF25954"/>
    </source>
</evidence>
<accession>A0A381IM96</accession>
<evidence type="ECO:0000256" key="1">
    <source>
        <dbReference type="ARBA" id="ARBA00009477"/>
    </source>
</evidence>
<dbReference type="PANTHER" id="PTHR30469">
    <property type="entry name" value="MULTIDRUG RESISTANCE PROTEIN MDTA"/>
    <property type="match status" value="1"/>
</dbReference>
<reference evidence="5 6" key="1">
    <citation type="submission" date="2018-06" db="EMBL/GenBank/DDBJ databases">
        <authorList>
            <consortium name="Pathogen Informatics"/>
            <person name="Doyle S."/>
        </authorList>
    </citation>
    <scope>NUCLEOTIDE SEQUENCE [LARGE SCALE GENOMIC DNA]</scope>
    <source>
        <strain evidence="5 6">NCTC10684</strain>
    </source>
</reference>
<dbReference type="PROSITE" id="PS51257">
    <property type="entry name" value="PROKAR_LIPOPROTEIN"/>
    <property type="match status" value="1"/>
</dbReference>
<feature type="domain" description="Multidrug resistance protein MdtA-like alpha-helical hairpin" evidence="3">
    <location>
        <begin position="108"/>
        <end position="173"/>
    </location>
</feature>
<dbReference type="NCBIfam" id="TIGR01730">
    <property type="entry name" value="RND_mfp"/>
    <property type="match status" value="1"/>
</dbReference>
<dbReference type="InterPro" id="IPR006143">
    <property type="entry name" value="RND_pump_MFP"/>
</dbReference>
<evidence type="ECO:0000256" key="2">
    <source>
        <dbReference type="SAM" id="SignalP"/>
    </source>
</evidence>
<dbReference type="GO" id="GO:1990281">
    <property type="term" value="C:efflux pump complex"/>
    <property type="evidence" value="ECO:0007669"/>
    <property type="project" value="TreeGrafter"/>
</dbReference>
<feature type="chain" id="PRO_5016846586" evidence="2">
    <location>
        <begin position="32"/>
        <end position="367"/>
    </location>
</feature>
<dbReference type="Gene3D" id="2.40.420.20">
    <property type="match status" value="1"/>
</dbReference>
<dbReference type="Gene3D" id="2.40.50.100">
    <property type="match status" value="1"/>
</dbReference>
<dbReference type="GO" id="GO:0015562">
    <property type="term" value="F:efflux transmembrane transporter activity"/>
    <property type="evidence" value="ECO:0007669"/>
    <property type="project" value="TreeGrafter"/>
</dbReference>
<organism evidence="5 6">
    <name type="scientific">Aminobacter aminovorans</name>
    <name type="common">Chelatobacter heintzii</name>
    <dbReference type="NCBI Taxonomy" id="83263"/>
    <lineage>
        <taxon>Bacteria</taxon>
        <taxon>Pseudomonadati</taxon>
        <taxon>Pseudomonadota</taxon>
        <taxon>Alphaproteobacteria</taxon>
        <taxon>Hyphomicrobiales</taxon>
        <taxon>Phyllobacteriaceae</taxon>
        <taxon>Aminobacter</taxon>
    </lineage>
</organism>
<proteinExistence type="inferred from homology"/>
<dbReference type="EMBL" id="UFSM01000002">
    <property type="protein sequence ID" value="SUY28628.1"/>
    <property type="molecule type" value="Genomic_DNA"/>
</dbReference>
<keyword evidence="2" id="KW-0732">Signal</keyword>
<evidence type="ECO:0000313" key="5">
    <source>
        <dbReference type="EMBL" id="SUY28628.1"/>
    </source>
</evidence>
<feature type="signal peptide" evidence="2">
    <location>
        <begin position="1"/>
        <end position="31"/>
    </location>
</feature>
<protein>
    <submittedName>
        <fullName evidence="5">Multidrug resistance protein MdtE</fullName>
    </submittedName>
</protein>
<dbReference type="Pfam" id="PF25876">
    <property type="entry name" value="HH_MFP_RND"/>
    <property type="match status" value="1"/>
</dbReference>
<dbReference type="Pfam" id="PF25954">
    <property type="entry name" value="Beta-barrel_RND_2"/>
    <property type="match status" value="1"/>
</dbReference>
<dbReference type="InterPro" id="IPR058792">
    <property type="entry name" value="Beta-barrel_RND_2"/>
</dbReference>
<dbReference type="InterPro" id="IPR058624">
    <property type="entry name" value="MdtA-like_HH"/>
</dbReference>
<dbReference type="Gene3D" id="1.10.287.470">
    <property type="entry name" value="Helix hairpin bin"/>
    <property type="match status" value="1"/>
</dbReference>
<dbReference type="RefSeq" id="WP_115734240.1">
    <property type="nucleotide sequence ID" value="NZ_BAAAVY010000001.1"/>
</dbReference>
<dbReference type="Proteomes" id="UP000254701">
    <property type="component" value="Unassembled WGS sequence"/>
</dbReference>
<comment type="similarity">
    <text evidence="1">Belongs to the membrane fusion protein (MFP) (TC 8.A.1) family.</text>
</comment>
<evidence type="ECO:0000259" key="3">
    <source>
        <dbReference type="Pfam" id="PF25876"/>
    </source>
</evidence>
<dbReference type="OrthoDB" id="9813967at2"/>